<dbReference type="PROSITE" id="PS51257">
    <property type="entry name" value="PROKAR_LIPOPROTEIN"/>
    <property type="match status" value="1"/>
</dbReference>
<protein>
    <submittedName>
        <fullName evidence="1">Uncharacterized protein</fullName>
    </submittedName>
</protein>
<dbReference type="Proteomes" id="UP000515450">
    <property type="component" value="Chromosome"/>
</dbReference>
<sequence>MLKKYLLISCISFIFFSCTKENYPETSEVIKPEEKEAESLTTRMTKNMDVWTDNRVINVFEQGEIRLYDKEKHKDHFTFFLWEKEVVDSIIWHIDDIMHYSSGVNPFRYMTGVTFNKPGDYKFNLLVYKDSKVVKQANLTIRAIAGKDFFNVNWENPPTRSIVGQSFSYKKGYRIDQTYIKGQYPYSYVNLYYGDQFRKQTPEKEKEYLMEVARESFGSPTLTTTNNQQAELNDKYNKLFKNKLNHLPIAIWERGTSSIALIGTPKDAIKTYQIVAEPKY</sequence>
<proteinExistence type="predicted"/>
<organism evidence="1 2">
    <name type="scientific">Sphingobacterium paramultivorum</name>
    <dbReference type="NCBI Taxonomy" id="2886510"/>
    <lineage>
        <taxon>Bacteria</taxon>
        <taxon>Pseudomonadati</taxon>
        <taxon>Bacteroidota</taxon>
        <taxon>Sphingobacteriia</taxon>
        <taxon>Sphingobacteriales</taxon>
        <taxon>Sphingobacteriaceae</taxon>
        <taxon>Sphingobacterium</taxon>
    </lineage>
</organism>
<dbReference type="EMBL" id="CP058555">
    <property type="protein sequence ID" value="QMV70461.1"/>
    <property type="molecule type" value="Genomic_DNA"/>
</dbReference>
<accession>A0A7G5E8Y6</accession>
<dbReference type="AlphaFoldDB" id="A0A7G5E8Y6"/>
<evidence type="ECO:0000313" key="1">
    <source>
        <dbReference type="EMBL" id="QMV70461.1"/>
    </source>
</evidence>
<name>A0A7G5E8Y6_9SPHI</name>
<dbReference type="RefSeq" id="WP_182330729.1">
    <property type="nucleotide sequence ID" value="NZ_CP058555.1"/>
</dbReference>
<reference evidence="1 2" key="1">
    <citation type="journal article" date="2020" name="G3 (Bethesda)">
        <title>CeMbio - The Caenorhabditis elegans Microbiome Resource.</title>
        <authorList>
            <person name="Dirksen P."/>
            <person name="Assie A."/>
            <person name="Zimmermann J."/>
            <person name="Zhang F."/>
            <person name="Tietje A.M."/>
            <person name="Marsh S.A."/>
            <person name="Felix M.A."/>
            <person name="Shapira M."/>
            <person name="Kaleta C."/>
            <person name="Schulenburg H."/>
            <person name="Samuel B."/>
        </authorList>
    </citation>
    <scope>NUCLEOTIDE SEQUENCE [LARGE SCALE GENOMIC DNA]</scope>
    <source>
        <strain evidence="1 2">BIGb0170</strain>
    </source>
</reference>
<gene>
    <name evidence="1" type="ORF">HS960_23625</name>
</gene>
<evidence type="ECO:0000313" key="2">
    <source>
        <dbReference type="Proteomes" id="UP000515450"/>
    </source>
</evidence>
<keyword evidence="2" id="KW-1185">Reference proteome</keyword>